<evidence type="ECO:0000256" key="1">
    <source>
        <dbReference type="SAM" id="MobiDB-lite"/>
    </source>
</evidence>
<evidence type="ECO:0000313" key="3">
    <source>
        <dbReference type="Proteomes" id="UP000745764"/>
    </source>
</evidence>
<organism evidence="2 3">
    <name type="scientific">Aureobasidium uvarum</name>
    <dbReference type="NCBI Taxonomy" id="2773716"/>
    <lineage>
        <taxon>Eukaryota</taxon>
        <taxon>Fungi</taxon>
        <taxon>Dikarya</taxon>
        <taxon>Ascomycota</taxon>
        <taxon>Pezizomycotina</taxon>
        <taxon>Dothideomycetes</taxon>
        <taxon>Dothideomycetidae</taxon>
        <taxon>Dothideales</taxon>
        <taxon>Saccotheciaceae</taxon>
        <taxon>Aureobasidium</taxon>
    </lineage>
</organism>
<name>A0A9N8KQT7_9PEZI</name>
<gene>
    <name evidence="2" type="ORF">AWRI4620_LOCUS6258</name>
</gene>
<reference evidence="2" key="1">
    <citation type="submission" date="2020-06" db="EMBL/GenBank/DDBJ databases">
        <authorList>
            <person name="Onetto C."/>
        </authorList>
    </citation>
    <scope>NUCLEOTIDE SEQUENCE</scope>
</reference>
<dbReference type="OrthoDB" id="5272396at2759"/>
<accession>A0A9N8KQT7</accession>
<keyword evidence="3" id="KW-1185">Reference proteome</keyword>
<sequence>MLQRFLEYIGPERVKSFVSVEVSQQYAVSSRKAYHLLSPASGLAKLELEYWHRYYGYSSRPDWPSILLPLMQSLCSEGGKSREEAYDIVTIPGAVTGRCMTHGHFIARVNKDCDKEVRAYDDFYKKLRNDLDSAMDKADAKKEAIKRGSPVKTRSGRKTKAVDYSGMEEE</sequence>
<comment type="caution">
    <text evidence="2">The sequence shown here is derived from an EMBL/GenBank/DDBJ whole genome shotgun (WGS) entry which is preliminary data.</text>
</comment>
<dbReference type="Proteomes" id="UP000745764">
    <property type="component" value="Unassembled WGS sequence"/>
</dbReference>
<feature type="region of interest" description="Disordered" evidence="1">
    <location>
        <begin position="138"/>
        <end position="170"/>
    </location>
</feature>
<protein>
    <submittedName>
        <fullName evidence="2">Uncharacterized protein</fullName>
    </submittedName>
</protein>
<evidence type="ECO:0000313" key="2">
    <source>
        <dbReference type="EMBL" id="CAD0112003.1"/>
    </source>
</evidence>
<dbReference type="EMBL" id="CAINUL010000014">
    <property type="protein sequence ID" value="CAD0112003.1"/>
    <property type="molecule type" value="Genomic_DNA"/>
</dbReference>
<dbReference type="AlphaFoldDB" id="A0A9N8KQT7"/>
<proteinExistence type="predicted"/>